<evidence type="ECO:0000313" key="7">
    <source>
        <dbReference type="Proteomes" id="UP001156694"/>
    </source>
</evidence>
<dbReference type="SUPFAM" id="SSF46689">
    <property type="entry name" value="Homeodomain-like"/>
    <property type="match status" value="1"/>
</dbReference>
<dbReference type="Gene3D" id="1.10.357.10">
    <property type="entry name" value="Tetracycline Repressor, domain 2"/>
    <property type="match status" value="1"/>
</dbReference>
<dbReference type="InterPro" id="IPR001647">
    <property type="entry name" value="HTH_TetR"/>
</dbReference>
<evidence type="ECO:0000256" key="2">
    <source>
        <dbReference type="ARBA" id="ARBA00023125"/>
    </source>
</evidence>
<dbReference type="Pfam" id="PF00440">
    <property type="entry name" value="TetR_N"/>
    <property type="match status" value="1"/>
</dbReference>
<keyword evidence="2 4" id="KW-0238">DNA-binding</keyword>
<dbReference type="RefSeq" id="WP_284377610.1">
    <property type="nucleotide sequence ID" value="NZ_BSNN01000004.1"/>
</dbReference>
<dbReference type="Pfam" id="PF17932">
    <property type="entry name" value="TetR_C_24"/>
    <property type="match status" value="1"/>
</dbReference>
<reference evidence="7" key="1">
    <citation type="journal article" date="2019" name="Int. J. Syst. Evol. Microbiol.">
        <title>The Global Catalogue of Microorganisms (GCM) 10K type strain sequencing project: providing services to taxonomists for standard genome sequencing and annotation.</title>
        <authorList>
            <consortium name="The Broad Institute Genomics Platform"/>
            <consortium name="The Broad Institute Genome Sequencing Center for Infectious Disease"/>
            <person name="Wu L."/>
            <person name="Ma J."/>
        </authorList>
    </citation>
    <scope>NUCLEOTIDE SEQUENCE [LARGE SCALE GENOMIC DNA]</scope>
    <source>
        <strain evidence="7">NBRC 110140</strain>
    </source>
</reference>
<feature type="DNA-binding region" description="H-T-H motif" evidence="4">
    <location>
        <begin position="33"/>
        <end position="52"/>
    </location>
</feature>
<dbReference type="PRINTS" id="PR00455">
    <property type="entry name" value="HTHTETR"/>
</dbReference>
<accession>A0ABQ5VW80</accession>
<dbReference type="Proteomes" id="UP001156694">
    <property type="component" value="Unassembled WGS sequence"/>
</dbReference>
<evidence type="ECO:0000256" key="3">
    <source>
        <dbReference type="ARBA" id="ARBA00023163"/>
    </source>
</evidence>
<protein>
    <submittedName>
        <fullName evidence="6">TetR family transcriptional regulator</fullName>
    </submittedName>
</protein>
<dbReference type="InterPro" id="IPR036271">
    <property type="entry name" value="Tet_transcr_reg_TetR-rel_C_sf"/>
</dbReference>
<evidence type="ECO:0000259" key="5">
    <source>
        <dbReference type="PROSITE" id="PS50977"/>
    </source>
</evidence>
<evidence type="ECO:0000256" key="1">
    <source>
        <dbReference type="ARBA" id="ARBA00023015"/>
    </source>
</evidence>
<dbReference type="InterPro" id="IPR041490">
    <property type="entry name" value="KstR2_TetR_C"/>
</dbReference>
<dbReference type="InterPro" id="IPR009057">
    <property type="entry name" value="Homeodomain-like_sf"/>
</dbReference>
<dbReference type="PROSITE" id="PS01081">
    <property type="entry name" value="HTH_TETR_1"/>
    <property type="match status" value="1"/>
</dbReference>
<comment type="caution">
    <text evidence="6">The sequence shown here is derived from an EMBL/GenBank/DDBJ whole genome shotgun (WGS) entry which is preliminary data.</text>
</comment>
<organism evidence="6 7">
    <name type="scientific">Amylibacter marinus</name>
    <dbReference type="NCBI Taxonomy" id="1475483"/>
    <lineage>
        <taxon>Bacteria</taxon>
        <taxon>Pseudomonadati</taxon>
        <taxon>Pseudomonadota</taxon>
        <taxon>Alphaproteobacteria</taxon>
        <taxon>Rhodobacterales</taxon>
        <taxon>Paracoccaceae</taxon>
        <taxon>Amylibacter</taxon>
    </lineage>
</organism>
<keyword evidence="1" id="KW-0805">Transcription regulation</keyword>
<dbReference type="EMBL" id="BSNN01000004">
    <property type="protein sequence ID" value="GLQ35321.1"/>
    <property type="molecule type" value="Genomic_DNA"/>
</dbReference>
<keyword evidence="3" id="KW-0804">Transcription</keyword>
<dbReference type="PROSITE" id="PS50977">
    <property type="entry name" value="HTH_TETR_2"/>
    <property type="match status" value="1"/>
</dbReference>
<feature type="domain" description="HTH tetR-type" evidence="5">
    <location>
        <begin position="10"/>
        <end position="70"/>
    </location>
</feature>
<dbReference type="SUPFAM" id="SSF48498">
    <property type="entry name" value="Tetracyclin repressor-like, C-terminal domain"/>
    <property type="match status" value="1"/>
</dbReference>
<evidence type="ECO:0000313" key="6">
    <source>
        <dbReference type="EMBL" id="GLQ35321.1"/>
    </source>
</evidence>
<dbReference type="PANTHER" id="PTHR30055">
    <property type="entry name" value="HTH-TYPE TRANSCRIPTIONAL REGULATOR RUTR"/>
    <property type="match status" value="1"/>
</dbReference>
<proteinExistence type="predicted"/>
<sequence length="204" mass="22928">MARIKGSDGRRTAERILREALPLIAQRGYSAVSMRMIAGAVGVNVGAIYNHFANKQQILVRLMSDHMDGLQGSWDALDASDLNPAEQLEQFVRYHIGYNIVRGDDVFISFMELRSLEPRSHRLIEGKRRAYEDVVRKIIRDGEESGIFDVEDAHVAAMSVLGSLIGVNTWYRAKGRLTQAQIEDFYVAMTLRSVGYIHQGDSDV</sequence>
<gene>
    <name evidence="6" type="ORF">GCM10007939_16040</name>
</gene>
<dbReference type="PANTHER" id="PTHR30055:SF234">
    <property type="entry name" value="HTH-TYPE TRANSCRIPTIONAL REGULATOR BETI"/>
    <property type="match status" value="1"/>
</dbReference>
<keyword evidence="7" id="KW-1185">Reference proteome</keyword>
<dbReference type="InterPro" id="IPR023772">
    <property type="entry name" value="DNA-bd_HTH_TetR-type_CS"/>
</dbReference>
<name>A0ABQ5VW80_9RHOB</name>
<evidence type="ECO:0000256" key="4">
    <source>
        <dbReference type="PROSITE-ProRule" id="PRU00335"/>
    </source>
</evidence>
<dbReference type="InterPro" id="IPR050109">
    <property type="entry name" value="HTH-type_TetR-like_transc_reg"/>
</dbReference>